<comment type="caution">
    <text evidence="1">The sequence shown here is derived from an EMBL/GenBank/DDBJ whole genome shotgun (WGS) entry which is preliminary data.</text>
</comment>
<reference evidence="1" key="1">
    <citation type="submission" date="2013-11" db="EMBL/GenBank/DDBJ databases">
        <title>Genome sequence of the fusiform rust pathogen reveals effectors for host alternation and coevolution with pine.</title>
        <authorList>
            <consortium name="DOE Joint Genome Institute"/>
            <person name="Smith K."/>
            <person name="Pendleton A."/>
            <person name="Kubisiak T."/>
            <person name="Anderson C."/>
            <person name="Salamov A."/>
            <person name="Aerts A."/>
            <person name="Riley R."/>
            <person name="Clum A."/>
            <person name="Lindquist E."/>
            <person name="Ence D."/>
            <person name="Campbell M."/>
            <person name="Kronenberg Z."/>
            <person name="Feau N."/>
            <person name="Dhillon B."/>
            <person name="Hamelin R."/>
            <person name="Burleigh J."/>
            <person name="Smith J."/>
            <person name="Yandell M."/>
            <person name="Nelson C."/>
            <person name="Grigoriev I."/>
            <person name="Davis J."/>
        </authorList>
    </citation>
    <scope>NUCLEOTIDE SEQUENCE</scope>
    <source>
        <strain evidence="1">G11</strain>
    </source>
</reference>
<keyword evidence="2" id="KW-1185">Reference proteome</keyword>
<sequence length="108" mass="12075">MSSPLLYNRPLPLSRAITAIADKAQVNTQQYGELTVTDTKQKFATPKAVSQRFSATVRKMGRHRHTCDKQCDSLSQQVFKSLLARDVHVAFVAQLVRAPVSYILSTKL</sequence>
<dbReference type="AlphaFoldDB" id="A0A9P6N8E3"/>
<accession>A0A9P6N8E3</accession>
<organism evidence="1 2">
    <name type="scientific">Cronartium quercuum f. sp. fusiforme G11</name>
    <dbReference type="NCBI Taxonomy" id="708437"/>
    <lineage>
        <taxon>Eukaryota</taxon>
        <taxon>Fungi</taxon>
        <taxon>Dikarya</taxon>
        <taxon>Basidiomycota</taxon>
        <taxon>Pucciniomycotina</taxon>
        <taxon>Pucciniomycetes</taxon>
        <taxon>Pucciniales</taxon>
        <taxon>Coleosporiaceae</taxon>
        <taxon>Cronartium</taxon>
    </lineage>
</organism>
<protein>
    <submittedName>
        <fullName evidence="1">Uncharacterized protein</fullName>
    </submittedName>
</protein>
<dbReference type="Proteomes" id="UP000886653">
    <property type="component" value="Unassembled WGS sequence"/>
</dbReference>
<evidence type="ECO:0000313" key="1">
    <source>
        <dbReference type="EMBL" id="KAG0141821.1"/>
    </source>
</evidence>
<gene>
    <name evidence="1" type="ORF">CROQUDRAFT_98311</name>
</gene>
<evidence type="ECO:0000313" key="2">
    <source>
        <dbReference type="Proteomes" id="UP000886653"/>
    </source>
</evidence>
<dbReference type="EMBL" id="MU167370">
    <property type="protein sequence ID" value="KAG0141821.1"/>
    <property type="molecule type" value="Genomic_DNA"/>
</dbReference>
<name>A0A9P6N8E3_9BASI</name>
<proteinExistence type="predicted"/>